<dbReference type="EMBL" id="CP118108">
    <property type="protein sequence ID" value="WDI03944.1"/>
    <property type="molecule type" value="Genomic_DNA"/>
</dbReference>
<gene>
    <name evidence="1" type="primary">sda</name>
    <name evidence="1" type="ORF">PUW25_08345</name>
</gene>
<evidence type="ECO:0000313" key="1">
    <source>
        <dbReference type="EMBL" id="WDI03944.1"/>
    </source>
</evidence>
<protein>
    <submittedName>
        <fullName evidence="1">Sporulation histidine kinase inhibitor Sda</fullName>
    </submittedName>
</protein>
<name>A0ABY7XGK8_9BACL</name>
<dbReference type="Pfam" id="PF08970">
    <property type="entry name" value="Sda"/>
    <property type="match status" value="1"/>
</dbReference>
<evidence type="ECO:0000313" key="2">
    <source>
        <dbReference type="Proteomes" id="UP001221519"/>
    </source>
</evidence>
<sequence>MASSLNELTDQQLLNVRKAARELKLDAAFITLIESELKRRGTNINQ</sequence>
<organism evidence="1 2">
    <name type="scientific">Paenibacillus urinalis</name>
    <dbReference type="NCBI Taxonomy" id="521520"/>
    <lineage>
        <taxon>Bacteria</taxon>
        <taxon>Bacillati</taxon>
        <taxon>Bacillota</taxon>
        <taxon>Bacilli</taxon>
        <taxon>Bacillales</taxon>
        <taxon>Paenibacillaceae</taxon>
        <taxon>Paenibacillus</taxon>
    </lineage>
</organism>
<accession>A0ABY7XGK8</accession>
<dbReference type="SUPFAM" id="SSF100985">
    <property type="entry name" value="Sporulation inhibitor Sda"/>
    <property type="match status" value="1"/>
</dbReference>
<dbReference type="Proteomes" id="UP001221519">
    <property type="component" value="Chromosome"/>
</dbReference>
<keyword evidence="1" id="KW-0649">Protein kinase inhibitor</keyword>
<dbReference type="GO" id="GO:0004860">
    <property type="term" value="F:protein kinase inhibitor activity"/>
    <property type="evidence" value="ECO:0007669"/>
    <property type="project" value="UniProtKB-KW"/>
</dbReference>
<dbReference type="Gene3D" id="1.10.287.1100">
    <property type="entry name" value="Sporulation inhibitor A"/>
    <property type="match status" value="1"/>
</dbReference>
<dbReference type="InterPro" id="IPR036916">
    <property type="entry name" value="Sda_sf"/>
</dbReference>
<reference evidence="1 2" key="1">
    <citation type="submission" date="2023-02" db="EMBL/GenBank/DDBJ databases">
        <title>Pathogen: clinical or host-associated sample.</title>
        <authorList>
            <person name="Hergert J."/>
            <person name="Casey R."/>
            <person name="Wagner J."/>
            <person name="Young E.L."/>
            <person name="Oakeson K.F."/>
        </authorList>
    </citation>
    <scope>NUCLEOTIDE SEQUENCE [LARGE SCALE GENOMIC DNA]</scope>
    <source>
        <strain evidence="1 2">2022CK-00829</strain>
    </source>
</reference>
<dbReference type="RefSeq" id="WP_274336898.1">
    <property type="nucleotide sequence ID" value="NZ_CP118106.1"/>
</dbReference>
<dbReference type="InterPro" id="IPR015064">
    <property type="entry name" value="Sda"/>
</dbReference>
<proteinExistence type="predicted"/>
<keyword evidence="2" id="KW-1185">Reference proteome</keyword>